<comment type="caution">
    <text evidence="3">The sequence shown here is derived from an EMBL/GenBank/DDBJ whole genome shotgun (WGS) entry which is preliminary data.</text>
</comment>
<feature type="compositionally biased region" description="Polar residues" evidence="1">
    <location>
        <begin position="1"/>
        <end position="14"/>
    </location>
</feature>
<sequence>MTDQPSSQPTTDSAHATPIEGSATGPSLPRFQPLPPIEPIDSEDPNLIDDEPSPFISDRIKSGHLGKSEVPKDIWLWATIAVVLLALAIFGLARRPSETPTEVQIIEPQSE</sequence>
<evidence type="ECO:0000313" key="3">
    <source>
        <dbReference type="EMBL" id="PZO17884.1"/>
    </source>
</evidence>
<keyword evidence="2" id="KW-0472">Membrane</keyword>
<feature type="region of interest" description="Disordered" evidence="1">
    <location>
        <begin position="1"/>
        <end position="55"/>
    </location>
</feature>
<dbReference type="AlphaFoldDB" id="A0A2W4UCK0"/>
<reference evidence="4" key="1">
    <citation type="submission" date="2018-04" db="EMBL/GenBank/DDBJ databases">
        <authorList>
            <person name="Cornet L."/>
        </authorList>
    </citation>
    <scope>NUCLEOTIDE SEQUENCE [LARGE SCALE GENOMIC DNA]</scope>
</reference>
<feature type="transmembrane region" description="Helical" evidence="2">
    <location>
        <begin position="74"/>
        <end position="93"/>
    </location>
</feature>
<organism evidence="3 4">
    <name type="scientific">Leptolyngbya foveolarum</name>
    <dbReference type="NCBI Taxonomy" id="47253"/>
    <lineage>
        <taxon>Bacteria</taxon>
        <taxon>Bacillati</taxon>
        <taxon>Cyanobacteriota</taxon>
        <taxon>Cyanophyceae</taxon>
        <taxon>Leptolyngbyales</taxon>
        <taxon>Leptolyngbyaceae</taxon>
        <taxon>Leptolyngbya group</taxon>
        <taxon>Leptolyngbya</taxon>
    </lineage>
</organism>
<evidence type="ECO:0000256" key="2">
    <source>
        <dbReference type="SAM" id="Phobius"/>
    </source>
</evidence>
<reference evidence="3 4" key="2">
    <citation type="submission" date="2018-06" db="EMBL/GenBank/DDBJ databases">
        <title>Metagenomic assembly of (sub)arctic Cyanobacteria and their associated microbiome from non-axenic cultures.</title>
        <authorList>
            <person name="Baurain D."/>
        </authorList>
    </citation>
    <scope>NUCLEOTIDE SEQUENCE [LARGE SCALE GENOMIC DNA]</scope>
    <source>
        <strain evidence="3">ULC129bin1</strain>
    </source>
</reference>
<evidence type="ECO:0000313" key="4">
    <source>
        <dbReference type="Proteomes" id="UP000249354"/>
    </source>
</evidence>
<accession>A0A2W4UCK0</accession>
<name>A0A2W4UCK0_9CYAN</name>
<gene>
    <name evidence="3" type="ORF">DCF25_10580</name>
</gene>
<protein>
    <submittedName>
        <fullName evidence="3">Uncharacterized protein</fullName>
    </submittedName>
</protein>
<feature type="compositionally biased region" description="Acidic residues" evidence="1">
    <location>
        <begin position="40"/>
        <end position="52"/>
    </location>
</feature>
<dbReference type="EMBL" id="QBMC01000062">
    <property type="protein sequence ID" value="PZO17884.1"/>
    <property type="molecule type" value="Genomic_DNA"/>
</dbReference>
<keyword evidence="2" id="KW-1133">Transmembrane helix</keyword>
<proteinExistence type="predicted"/>
<keyword evidence="2" id="KW-0812">Transmembrane</keyword>
<evidence type="ECO:0000256" key="1">
    <source>
        <dbReference type="SAM" id="MobiDB-lite"/>
    </source>
</evidence>
<dbReference type="Proteomes" id="UP000249354">
    <property type="component" value="Unassembled WGS sequence"/>
</dbReference>